<sequence length="269" mass="31363">MRFVLSLFQKTKLIWKKRTPYQTVYVYEKGRVRYMRFASESWQGALDMRNKDRLLFPYQRFFLAYKAWLPEVHSFLALGVGTGTAIRTVRRQHPKAYIAGVDLDASVLQAAVEYFDCPCDDRTQLIAMHGRAFLDAAEQRFDLVFLDAFDSFSIPKSMRTKECFSAIAKVLEENGLLVVNVIGTLCGPWSDSFRTLYKTLRQVFPEVWILPVSRWLYMEQNILLIARKQSDAAQFPIDPADPEVRKYIERLYTRSIPTEDIPVYQDLDQ</sequence>
<name>A0ABV9PZZ8_9BACL</name>
<accession>A0ABV9PZZ8</accession>
<dbReference type="EMBL" id="JBHSHC010000052">
    <property type="protein sequence ID" value="MFC4767303.1"/>
    <property type="molecule type" value="Genomic_DNA"/>
</dbReference>
<dbReference type="PANTHER" id="PTHR43317">
    <property type="entry name" value="THERMOSPERMINE SYNTHASE ACAULIS5"/>
    <property type="match status" value="1"/>
</dbReference>
<keyword evidence="7" id="KW-1185">Reference proteome</keyword>
<dbReference type="RefSeq" id="WP_380025222.1">
    <property type="nucleotide sequence ID" value="NZ_JBHSHC010000052.1"/>
</dbReference>
<evidence type="ECO:0000256" key="3">
    <source>
        <dbReference type="ARBA" id="ARBA00023115"/>
    </source>
</evidence>
<organism evidence="6 7">
    <name type="scientific">Effusibacillus consociatus</name>
    <dbReference type="NCBI Taxonomy" id="1117041"/>
    <lineage>
        <taxon>Bacteria</taxon>
        <taxon>Bacillati</taxon>
        <taxon>Bacillota</taxon>
        <taxon>Bacilli</taxon>
        <taxon>Bacillales</taxon>
        <taxon>Alicyclobacillaceae</taxon>
        <taxon>Effusibacillus</taxon>
    </lineage>
</organism>
<dbReference type="Gene3D" id="3.40.50.150">
    <property type="entry name" value="Vaccinia Virus protein VP39"/>
    <property type="match status" value="1"/>
</dbReference>
<evidence type="ECO:0000313" key="7">
    <source>
        <dbReference type="Proteomes" id="UP001596002"/>
    </source>
</evidence>
<dbReference type="NCBIfam" id="NF037959">
    <property type="entry name" value="MFS_SpdSyn"/>
    <property type="match status" value="1"/>
</dbReference>
<evidence type="ECO:0000256" key="2">
    <source>
        <dbReference type="ARBA" id="ARBA00022679"/>
    </source>
</evidence>
<feature type="domain" description="PABS" evidence="5">
    <location>
        <begin position="1"/>
        <end position="228"/>
    </location>
</feature>
<dbReference type="PROSITE" id="PS51006">
    <property type="entry name" value="PABS_2"/>
    <property type="match status" value="1"/>
</dbReference>
<evidence type="ECO:0000313" key="6">
    <source>
        <dbReference type="EMBL" id="MFC4767303.1"/>
    </source>
</evidence>
<dbReference type="InterPro" id="IPR030374">
    <property type="entry name" value="PABS"/>
</dbReference>
<dbReference type="PANTHER" id="PTHR43317:SF1">
    <property type="entry name" value="THERMOSPERMINE SYNTHASE ACAULIS5"/>
    <property type="match status" value="1"/>
</dbReference>
<feature type="active site" description="Proton acceptor" evidence="4">
    <location>
        <position position="147"/>
    </location>
</feature>
<dbReference type="Pfam" id="PF01564">
    <property type="entry name" value="Spermine_synth"/>
    <property type="match status" value="1"/>
</dbReference>
<comment type="caution">
    <text evidence="6">The sequence shown here is derived from an EMBL/GenBank/DDBJ whole genome shotgun (WGS) entry which is preliminary data.</text>
</comment>
<dbReference type="Proteomes" id="UP001596002">
    <property type="component" value="Unassembled WGS sequence"/>
</dbReference>
<dbReference type="CDD" id="cd02440">
    <property type="entry name" value="AdoMet_MTases"/>
    <property type="match status" value="1"/>
</dbReference>
<gene>
    <name evidence="6" type="ORF">ACFO8Q_07995</name>
</gene>
<keyword evidence="3 4" id="KW-0620">Polyamine biosynthesis</keyword>
<evidence type="ECO:0000259" key="5">
    <source>
        <dbReference type="PROSITE" id="PS51006"/>
    </source>
</evidence>
<keyword evidence="2 4" id="KW-0808">Transferase</keyword>
<dbReference type="InterPro" id="IPR029063">
    <property type="entry name" value="SAM-dependent_MTases_sf"/>
</dbReference>
<dbReference type="SUPFAM" id="SSF53335">
    <property type="entry name" value="S-adenosyl-L-methionine-dependent methyltransferases"/>
    <property type="match status" value="1"/>
</dbReference>
<proteinExistence type="inferred from homology"/>
<comment type="similarity">
    <text evidence="1">Belongs to the spermidine/spermine synthase family.</text>
</comment>
<evidence type="ECO:0000256" key="4">
    <source>
        <dbReference type="PROSITE-ProRule" id="PRU00354"/>
    </source>
</evidence>
<reference evidence="7" key="1">
    <citation type="journal article" date="2019" name="Int. J. Syst. Evol. Microbiol.">
        <title>The Global Catalogue of Microorganisms (GCM) 10K type strain sequencing project: providing services to taxonomists for standard genome sequencing and annotation.</title>
        <authorList>
            <consortium name="The Broad Institute Genomics Platform"/>
            <consortium name="The Broad Institute Genome Sequencing Center for Infectious Disease"/>
            <person name="Wu L."/>
            <person name="Ma J."/>
        </authorList>
    </citation>
    <scope>NUCLEOTIDE SEQUENCE [LARGE SCALE GENOMIC DNA]</scope>
    <source>
        <strain evidence="7">WYCCWR 12678</strain>
    </source>
</reference>
<protein>
    <submittedName>
        <fullName evidence="6">Spermidine synthase</fullName>
    </submittedName>
</protein>
<evidence type="ECO:0000256" key="1">
    <source>
        <dbReference type="ARBA" id="ARBA00007867"/>
    </source>
</evidence>